<dbReference type="Proteomes" id="UP000009286">
    <property type="component" value="Chromosome"/>
</dbReference>
<name>G2KRI9_MICAA</name>
<protein>
    <submittedName>
        <fullName evidence="7">Chromate reductase</fullName>
    </submittedName>
</protein>
<feature type="domain" description="NADH:flavin oxidoreductase/NADH oxidase N-terminal" evidence="6">
    <location>
        <begin position="4"/>
        <end position="338"/>
    </location>
</feature>
<dbReference type="GO" id="GO:0010181">
    <property type="term" value="F:FMN binding"/>
    <property type="evidence" value="ECO:0007669"/>
    <property type="project" value="InterPro"/>
</dbReference>
<evidence type="ECO:0000256" key="3">
    <source>
        <dbReference type="ARBA" id="ARBA00022643"/>
    </source>
</evidence>
<dbReference type="PANTHER" id="PTHR43303">
    <property type="entry name" value="NADPH DEHYDROGENASE C23G7.10C-RELATED"/>
    <property type="match status" value="1"/>
</dbReference>
<accession>G2KRI9</accession>
<dbReference type="Pfam" id="PF00724">
    <property type="entry name" value="Oxidored_FMN"/>
    <property type="match status" value="1"/>
</dbReference>
<dbReference type="SUPFAM" id="SSF51395">
    <property type="entry name" value="FMN-linked oxidoreductases"/>
    <property type="match status" value="1"/>
</dbReference>
<dbReference type="OrthoDB" id="9804454at2"/>
<dbReference type="STRING" id="856793.MICA_1228"/>
<dbReference type="RefSeq" id="WP_014102774.1">
    <property type="nucleotide sequence ID" value="NC_016026.1"/>
</dbReference>
<dbReference type="InterPro" id="IPR013785">
    <property type="entry name" value="Aldolase_TIM"/>
</dbReference>
<evidence type="ECO:0000256" key="1">
    <source>
        <dbReference type="ARBA" id="ARBA00001917"/>
    </source>
</evidence>
<dbReference type="InterPro" id="IPR001155">
    <property type="entry name" value="OxRdtase_FMN_N"/>
</dbReference>
<dbReference type="EMBL" id="CP002382">
    <property type="protein sequence ID" value="AEP09551.1"/>
    <property type="molecule type" value="Genomic_DNA"/>
</dbReference>
<dbReference type="GO" id="GO:0050661">
    <property type="term" value="F:NADP binding"/>
    <property type="evidence" value="ECO:0007669"/>
    <property type="project" value="InterPro"/>
</dbReference>
<evidence type="ECO:0000313" key="7">
    <source>
        <dbReference type="EMBL" id="AEP09551.1"/>
    </source>
</evidence>
<keyword evidence="2" id="KW-0285">Flavoprotein</keyword>
<evidence type="ECO:0000256" key="2">
    <source>
        <dbReference type="ARBA" id="ARBA00022630"/>
    </source>
</evidence>
<keyword evidence="8" id="KW-1185">Reference proteome</keyword>
<evidence type="ECO:0000256" key="5">
    <source>
        <dbReference type="ARBA" id="ARBA00023002"/>
    </source>
</evidence>
<dbReference type="PANTHER" id="PTHR43303:SF4">
    <property type="entry name" value="NADPH DEHYDROGENASE C23G7.10C-RELATED"/>
    <property type="match status" value="1"/>
</dbReference>
<keyword evidence="5" id="KW-0560">Oxidoreductase</keyword>
<sequence>MPHLFDPLTIKSITLRNRIGMSPMCQYSSVDGHANDWHLAHLTTRAIGGVGLVIAEATGVTAEGRITPACAGLWKDSQIEPLARINAMIKHHGAIPGIQIGHAGRKASSAVPWEGGHHLGNNDGGWDVVGPTNEAFGGHQNKVPHALNHAEITAIVHAFRDSAARAVTAGYEWLEIHAAHGYLLHSFLSPLTNTRDDQYGGSFGNRCRALMEVVAAVQTVWPDHLPLTVRISATDWVDGGWTVEDSVALARKLKSAGVDLVDCSSGGLRSGDAQHYPVGPGYQVPLADAVRNQGGIMSAAVGLITTPEQADAIIREGKADLVLLGRELLRNPYWPVNAAITLGHADAVSLPVQYARA</sequence>
<dbReference type="HOGENOM" id="CLU_012153_2_0_5"/>
<dbReference type="GO" id="GO:0003959">
    <property type="term" value="F:NADPH dehydrogenase activity"/>
    <property type="evidence" value="ECO:0007669"/>
    <property type="project" value="InterPro"/>
</dbReference>
<evidence type="ECO:0000256" key="4">
    <source>
        <dbReference type="ARBA" id="ARBA00022857"/>
    </source>
</evidence>
<evidence type="ECO:0000259" key="6">
    <source>
        <dbReference type="Pfam" id="PF00724"/>
    </source>
</evidence>
<keyword evidence="4" id="KW-0521">NADP</keyword>
<dbReference type="eggNOG" id="COG1902">
    <property type="taxonomic scope" value="Bacteria"/>
</dbReference>
<dbReference type="AlphaFoldDB" id="G2KRI9"/>
<dbReference type="Gene3D" id="3.20.20.70">
    <property type="entry name" value="Aldolase class I"/>
    <property type="match status" value="1"/>
</dbReference>
<evidence type="ECO:0000313" key="8">
    <source>
        <dbReference type="Proteomes" id="UP000009286"/>
    </source>
</evidence>
<organism evidence="7 8">
    <name type="scientific">Micavibrio aeruginosavorus (strain ARL-13)</name>
    <dbReference type="NCBI Taxonomy" id="856793"/>
    <lineage>
        <taxon>Bacteria</taxon>
        <taxon>Pseudomonadati</taxon>
        <taxon>Bdellovibrionota</taxon>
        <taxon>Bdellovibrionia</taxon>
        <taxon>Bdellovibrionales</taxon>
        <taxon>Pseudobdellovibrionaceae</taxon>
        <taxon>Micavibrio</taxon>
    </lineage>
</organism>
<gene>
    <name evidence="7" type="primary">chrR</name>
    <name evidence="7" type="ordered locus">MICA_1228</name>
</gene>
<keyword evidence="3" id="KW-0288">FMN</keyword>
<comment type="cofactor">
    <cofactor evidence="1">
        <name>FMN</name>
        <dbReference type="ChEBI" id="CHEBI:58210"/>
    </cofactor>
</comment>
<dbReference type="InterPro" id="IPR044152">
    <property type="entry name" value="YqjM-like"/>
</dbReference>
<dbReference type="CDD" id="cd02932">
    <property type="entry name" value="OYE_YqiM_FMN"/>
    <property type="match status" value="1"/>
</dbReference>
<dbReference type="KEGG" id="mai:MICA_1228"/>
<reference evidence="7 8" key="1">
    <citation type="journal article" date="2011" name="BMC Genomics">
        <title>Genomic insights into an obligate epibiotic bacterial predator: Micavibrio aeruginosavorus ARL-13.</title>
        <authorList>
            <person name="Wang Z."/>
            <person name="Kadouri D."/>
            <person name="Wu M."/>
        </authorList>
    </citation>
    <scope>NUCLEOTIDE SEQUENCE [LARGE SCALE GENOMIC DNA]</scope>
    <source>
        <strain evidence="7 8">ARL-13</strain>
    </source>
</reference>
<proteinExistence type="predicted"/>